<accession>A0A163B799</accession>
<evidence type="ECO:0000259" key="2">
    <source>
        <dbReference type="Pfam" id="PF08750"/>
    </source>
</evidence>
<dbReference type="STRING" id="1452487.AVW16_03690"/>
<dbReference type="EMBL" id="LQQU01000060">
    <property type="protein sequence ID" value="KZE24931.1"/>
    <property type="molecule type" value="Genomic_DNA"/>
</dbReference>
<feature type="chain" id="PRO_5007841847" description="CNP1-like uncharacterized domain-containing protein" evidence="1">
    <location>
        <begin position="23"/>
        <end position="171"/>
    </location>
</feature>
<dbReference type="Pfam" id="PF08750">
    <property type="entry name" value="CNP1"/>
    <property type="match status" value="1"/>
</dbReference>
<feature type="signal peptide" evidence="1">
    <location>
        <begin position="1"/>
        <end position="22"/>
    </location>
</feature>
<reference evidence="4" key="1">
    <citation type="submission" date="2016-01" db="EMBL/GenBank/DDBJ databases">
        <title>Draft genome of Chromobacterium sp. F49.</title>
        <authorList>
            <person name="Hong K.W."/>
        </authorList>
    </citation>
    <scope>NUCLEOTIDE SEQUENCE [LARGE SCALE GENOMIC DNA]</scope>
    <source>
        <strain evidence="4">CN10</strain>
    </source>
</reference>
<protein>
    <recommendedName>
        <fullName evidence="2">CNP1-like uncharacterized domain-containing protein</fullName>
    </recommendedName>
</protein>
<proteinExistence type="predicted"/>
<keyword evidence="1" id="KW-0732">Signal</keyword>
<evidence type="ECO:0000256" key="1">
    <source>
        <dbReference type="SAM" id="SignalP"/>
    </source>
</evidence>
<dbReference type="AlphaFoldDB" id="A0A163B799"/>
<organism evidence="3 4">
    <name type="scientific">Crenobacter luteus</name>
    <dbReference type="NCBI Taxonomy" id="1452487"/>
    <lineage>
        <taxon>Bacteria</taxon>
        <taxon>Pseudomonadati</taxon>
        <taxon>Pseudomonadota</taxon>
        <taxon>Betaproteobacteria</taxon>
        <taxon>Neisseriales</taxon>
        <taxon>Neisseriaceae</taxon>
        <taxon>Crenobacter</taxon>
    </lineage>
</organism>
<comment type="caution">
    <text evidence="3">The sequence shown here is derived from an EMBL/GenBank/DDBJ whole genome shotgun (WGS) entry which is preliminary data.</text>
</comment>
<gene>
    <name evidence="3" type="ORF">AVW16_03690</name>
</gene>
<dbReference type="Proteomes" id="UP000076625">
    <property type="component" value="Unassembled WGS sequence"/>
</dbReference>
<dbReference type="InterPro" id="IPR014861">
    <property type="entry name" value="CNP1-like_dom"/>
</dbReference>
<name>A0A163B799_9NEIS</name>
<feature type="domain" description="CNP1-like uncharacterised" evidence="2">
    <location>
        <begin position="37"/>
        <end position="167"/>
    </location>
</feature>
<keyword evidence="4" id="KW-1185">Reference proteome</keyword>
<sequence length="171" mass="18989">MTTRKTWLIAAALAGLALTAHAETRRGYNSNYAFDVDKPWVESGYALPTYPKTGDWLPFFVHRDYPNKSAVDAGTLTVGDDGVVRYVLRVESPSGAKNDSVEGLRCQTRELKRYAFGDTINGRWIESLKPAWGKIELDDRLHRALHAIVCPDNWVPKSAAEAVAQLKKAAD</sequence>
<evidence type="ECO:0000313" key="3">
    <source>
        <dbReference type="EMBL" id="KZE24931.1"/>
    </source>
</evidence>
<evidence type="ECO:0000313" key="4">
    <source>
        <dbReference type="Proteomes" id="UP000076625"/>
    </source>
</evidence>
<dbReference type="RefSeq" id="WP_066614831.1">
    <property type="nucleotide sequence ID" value="NZ_LQQU01000060.1"/>
</dbReference>